<sequence length="234" mass="27474">MRSLFIKANNRSNGIVNRHLEETPANSFECFEDTVRGRKYVSRWDTELEIKVEELFRVGVYEPIYEFLLKDNGIVKKWAKVLGNRYNIDWCELFSDFQLHLFNMLDGIANKAYNSNISFMNNLYKQLECLAKDKRKHYNANKRKYDRNFVSKRRLEQVPDIKNEYADSELLMDLQNLSGISPEDMNVLVGLATGQICKKDIPTILNWTNKDDRMKLSRYVKALSNKLQSVIPLT</sequence>
<dbReference type="PATRIC" id="fig|1121326.3.peg.4491"/>
<reference evidence="1 2" key="1">
    <citation type="submission" date="2016-04" db="EMBL/GenBank/DDBJ databases">
        <title>Genome sequence of Clostridium magnum DSM 2767.</title>
        <authorList>
            <person name="Poehlein A."/>
            <person name="Uhlig R."/>
            <person name="Fischer R."/>
            <person name="Bahl H."/>
            <person name="Daniel R."/>
        </authorList>
    </citation>
    <scope>NUCLEOTIDE SEQUENCE [LARGE SCALE GENOMIC DNA]</scope>
    <source>
        <strain evidence="1 2">DSM 2767</strain>
    </source>
</reference>
<keyword evidence="2" id="KW-1185">Reference proteome</keyword>
<protein>
    <submittedName>
        <fullName evidence="1">Uncharacterized protein</fullName>
    </submittedName>
</protein>
<dbReference type="RefSeq" id="WP_066627114.1">
    <property type="nucleotide sequence ID" value="NZ_FQXL01000055.1"/>
</dbReference>
<dbReference type="Proteomes" id="UP000076603">
    <property type="component" value="Unassembled WGS sequence"/>
</dbReference>
<comment type="caution">
    <text evidence="1">The sequence shown here is derived from an EMBL/GenBank/DDBJ whole genome shotgun (WGS) entry which is preliminary data.</text>
</comment>
<evidence type="ECO:0000313" key="1">
    <source>
        <dbReference type="EMBL" id="KZL89945.1"/>
    </source>
</evidence>
<name>A0A161WE41_9CLOT</name>
<accession>A0A161WE41</accession>
<gene>
    <name evidence="1" type="ORF">CLMAG_44290</name>
</gene>
<dbReference type="EMBL" id="LWAE01000006">
    <property type="protein sequence ID" value="KZL89945.1"/>
    <property type="molecule type" value="Genomic_DNA"/>
</dbReference>
<organism evidence="1 2">
    <name type="scientific">Clostridium magnum DSM 2767</name>
    <dbReference type="NCBI Taxonomy" id="1121326"/>
    <lineage>
        <taxon>Bacteria</taxon>
        <taxon>Bacillati</taxon>
        <taxon>Bacillota</taxon>
        <taxon>Clostridia</taxon>
        <taxon>Eubacteriales</taxon>
        <taxon>Clostridiaceae</taxon>
        <taxon>Clostridium</taxon>
    </lineage>
</organism>
<dbReference type="OrthoDB" id="7593573at2"/>
<proteinExistence type="predicted"/>
<evidence type="ECO:0000313" key="2">
    <source>
        <dbReference type="Proteomes" id="UP000076603"/>
    </source>
</evidence>
<dbReference type="AlphaFoldDB" id="A0A161WE41"/>
<dbReference type="STRING" id="1121326.CLMAG_44290"/>